<protein>
    <recommendedName>
        <fullName evidence="4">ATP synthase subunit I</fullName>
    </recommendedName>
</protein>
<organism evidence="2 3">
    <name type="scientific">Burkholderia mayonis</name>
    <dbReference type="NCBI Taxonomy" id="1385591"/>
    <lineage>
        <taxon>Bacteria</taxon>
        <taxon>Pseudomonadati</taxon>
        <taxon>Pseudomonadota</taxon>
        <taxon>Betaproteobacteria</taxon>
        <taxon>Burkholderiales</taxon>
        <taxon>Burkholderiaceae</taxon>
        <taxon>Burkholderia</taxon>
        <taxon>pseudomallei group</taxon>
    </lineage>
</organism>
<keyword evidence="1" id="KW-0812">Transmembrane</keyword>
<dbReference type="InterPro" id="IPR017581">
    <property type="entry name" value="AtpR-like"/>
</dbReference>
<dbReference type="Pfam" id="PF12966">
    <property type="entry name" value="AtpR"/>
    <property type="match status" value="1"/>
</dbReference>
<evidence type="ECO:0000313" key="2">
    <source>
        <dbReference type="EMBL" id="AOJ05392.1"/>
    </source>
</evidence>
<feature type="transmembrane region" description="Helical" evidence="1">
    <location>
        <begin position="49"/>
        <end position="69"/>
    </location>
</feature>
<evidence type="ECO:0000256" key="1">
    <source>
        <dbReference type="SAM" id="Phobius"/>
    </source>
</evidence>
<proteinExistence type="predicted"/>
<evidence type="ECO:0000313" key="3">
    <source>
        <dbReference type="Proteomes" id="UP000062519"/>
    </source>
</evidence>
<keyword evidence="1" id="KW-1133">Transmembrane helix</keyword>
<gene>
    <name evidence="2" type="ORF">WS70_27265</name>
</gene>
<dbReference type="NCBIfam" id="TIGR03165">
    <property type="entry name" value="F1F0_chp_2"/>
    <property type="match status" value="1"/>
</dbReference>
<feature type="transmembrane region" description="Helical" evidence="1">
    <location>
        <begin position="75"/>
        <end position="95"/>
    </location>
</feature>
<dbReference type="EMBL" id="CP013387">
    <property type="protein sequence ID" value="AOJ05392.1"/>
    <property type="molecule type" value="Genomic_DNA"/>
</dbReference>
<name>A0A1B4FNY5_9BURK</name>
<reference evidence="2 3" key="1">
    <citation type="submission" date="2015-12" db="EMBL/GenBank/DDBJ databases">
        <title>Diversity of Burkholderia near neighbor genomes.</title>
        <authorList>
            <person name="Sahl J."/>
            <person name="Wagner D."/>
            <person name="Keim P."/>
        </authorList>
    </citation>
    <scope>NUCLEOTIDE SEQUENCE [LARGE SCALE GENOMIC DNA]</scope>
    <source>
        <strain evidence="2 3">BDU6</strain>
    </source>
</reference>
<dbReference type="RefSeq" id="WP_059596958.1">
    <property type="nucleotide sequence ID" value="NZ_CP013387.1"/>
</dbReference>
<evidence type="ECO:0008006" key="4">
    <source>
        <dbReference type="Google" id="ProtNLM"/>
    </source>
</evidence>
<sequence length="102" mass="10371">MSEILETARASLDGIAVAIGLAAGLATGACHFVSLGWNSRLFVEGRAGAALVLQLVRIALTVAVLVVLARIGVDALVAGSAGLFVARAFAIRWTGALTGARR</sequence>
<dbReference type="KEGG" id="buu:WS70_27265"/>
<accession>A0A1B4FNY5</accession>
<keyword evidence="3" id="KW-1185">Reference proteome</keyword>
<feature type="transmembrane region" description="Helical" evidence="1">
    <location>
        <begin position="15"/>
        <end position="37"/>
    </location>
</feature>
<keyword evidence="1" id="KW-0472">Membrane</keyword>
<dbReference type="Proteomes" id="UP000062519">
    <property type="component" value="Chromosome 2"/>
</dbReference>
<dbReference type="AlphaFoldDB" id="A0A1B4FNY5"/>